<accession>A0AAD1Y9G8</accession>
<dbReference type="InterPro" id="IPR000408">
    <property type="entry name" value="Reg_chr_condens"/>
</dbReference>
<dbReference type="InterPro" id="IPR035983">
    <property type="entry name" value="Hect_E3_ubiquitin_ligase"/>
</dbReference>
<dbReference type="InterPro" id="IPR042469">
    <property type="entry name" value="HECTD3"/>
</dbReference>
<keyword evidence="8" id="KW-1185">Reference proteome</keyword>
<dbReference type="Pfam" id="PF00632">
    <property type="entry name" value="HECT"/>
    <property type="match status" value="1"/>
</dbReference>
<proteinExistence type="predicted"/>
<dbReference type="PANTHER" id="PTHR46654">
    <property type="entry name" value="E3 UBIQUITIN-PROTEIN LIGASE HECTD3"/>
    <property type="match status" value="1"/>
</dbReference>
<feature type="domain" description="HECT" evidence="6">
    <location>
        <begin position="3424"/>
        <end position="3755"/>
    </location>
</feature>
<comment type="caution">
    <text evidence="7">The sequence shown here is derived from an EMBL/GenBank/DDBJ whole genome shotgun (WGS) entry which is preliminary data.</text>
</comment>
<evidence type="ECO:0000256" key="5">
    <source>
        <dbReference type="SAM" id="MobiDB-lite"/>
    </source>
</evidence>
<feature type="compositionally biased region" description="Acidic residues" evidence="5">
    <location>
        <begin position="2163"/>
        <end position="2173"/>
    </location>
</feature>
<dbReference type="Gene3D" id="3.90.1750.10">
    <property type="entry name" value="Hect, E3 ligase catalytic domains"/>
    <property type="match status" value="1"/>
</dbReference>
<keyword evidence="4" id="KW-0175">Coiled coil</keyword>
<dbReference type="Gene3D" id="3.30.2410.10">
    <property type="entry name" value="Hect, E3 ligase catalytic domain"/>
    <property type="match status" value="1"/>
</dbReference>
<dbReference type="EMBL" id="CAMPGE010029523">
    <property type="protein sequence ID" value="CAI2387003.1"/>
    <property type="molecule type" value="Genomic_DNA"/>
</dbReference>
<evidence type="ECO:0000313" key="8">
    <source>
        <dbReference type="Proteomes" id="UP001295684"/>
    </source>
</evidence>
<feature type="active site" description="Glycyl thioester intermediate" evidence="2">
    <location>
        <position position="3723"/>
    </location>
</feature>
<feature type="compositionally biased region" description="Basic and acidic residues" evidence="5">
    <location>
        <begin position="1729"/>
        <end position="1739"/>
    </location>
</feature>
<dbReference type="InterPro" id="IPR009091">
    <property type="entry name" value="RCC1/BLIP-II"/>
</dbReference>
<dbReference type="SUPFAM" id="SSF50985">
    <property type="entry name" value="RCC1/BLIP-II"/>
    <property type="match status" value="1"/>
</dbReference>
<feature type="region of interest" description="Disordered" evidence="5">
    <location>
        <begin position="2140"/>
        <end position="2190"/>
    </location>
</feature>
<reference evidence="7" key="1">
    <citation type="submission" date="2023-07" db="EMBL/GenBank/DDBJ databases">
        <authorList>
            <consortium name="AG Swart"/>
            <person name="Singh M."/>
            <person name="Singh A."/>
            <person name="Seah K."/>
            <person name="Emmerich C."/>
        </authorList>
    </citation>
    <scope>NUCLEOTIDE SEQUENCE</scope>
    <source>
        <strain evidence="7">DP1</strain>
    </source>
</reference>
<evidence type="ECO:0000313" key="7">
    <source>
        <dbReference type="EMBL" id="CAI2387003.1"/>
    </source>
</evidence>
<dbReference type="PROSITE" id="PS50237">
    <property type="entry name" value="HECT"/>
    <property type="match status" value="1"/>
</dbReference>
<feature type="compositionally biased region" description="Basic and acidic residues" evidence="5">
    <location>
        <begin position="2174"/>
        <end position="2186"/>
    </location>
</feature>
<dbReference type="Gene3D" id="2.130.10.30">
    <property type="entry name" value="Regulator of chromosome condensation 1/beta-lactamase-inhibitor protein II"/>
    <property type="match status" value="1"/>
</dbReference>
<evidence type="ECO:0000256" key="4">
    <source>
        <dbReference type="SAM" id="Coils"/>
    </source>
</evidence>
<dbReference type="Proteomes" id="UP001295684">
    <property type="component" value="Unassembled WGS sequence"/>
</dbReference>
<dbReference type="Pfam" id="PF00415">
    <property type="entry name" value="RCC1"/>
    <property type="match status" value="1"/>
</dbReference>
<feature type="region of interest" description="Disordered" evidence="5">
    <location>
        <begin position="1726"/>
        <end position="1754"/>
    </location>
</feature>
<dbReference type="SUPFAM" id="SSF56204">
    <property type="entry name" value="Hect, E3 ligase catalytic domain"/>
    <property type="match status" value="1"/>
</dbReference>
<feature type="compositionally biased region" description="Acidic residues" evidence="5">
    <location>
        <begin position="3779"/>
        <end position="3790"/>
    </location>
</feature>
<dbReference type="Gene3D" id="3.30.2160.10">
    <property type="entry name" value="Hect, E3 ligase catalytic domain"/>
    <property type="match status" value="1"/>
</dbReference>
<name>A0AAD1Y9G8_EUPCR</name>
<feature type="coiled-coil region" evidence="4">
    <location>
        <begin position="1332"/>
        <end position="1366"/>
    </location>
</feature>
<dbReference type="InterPro" id="IPR000569">
    <property type="entry name" value="HECT_dom"/>
</dbReference>
<feature type="coiled-coil region" evidence="4">
    <location>
        <begin position="1682"/>
        <end position="1721"/>
    </location>
</feature>
<protein>
    <recommendedName>
        <fullName evidence="6">HECT domain-containing protein</fullName>
    </recommendedName>
</protein>
<evidence type="ECO:0000256" key="1">
    <source>
        <dbReference type="ARBA" id="ARBA00022786"/>
    </source>
</evidence>
<dbReference type="PROSITE" id="PS50012">
    <property type="entry name" value="RCC1_3"/>
    <property type="match status" value="1"/>
</dbReference>
<dbReference type="SMART" id="SM00119">
    <property type="entry name" value="HECTc"/>
    <property type="match status" value="1"/>
</dbReference>
<evidence type="ECO:0000256" key="2">
    <source>
        <dbReference type="PROSITE-ProRule" id="PRU00104"/>
    </source>
</evidence>
<feature type="region of interest" description="Disordered" evidence="5">
    <location>
        <begin position="3755"/>
        <end position="3796"/>
    </location>
</feature>
<evidence type="ECO:0000256" key="3">
    <source>
        <dbReference type="PROSITE-ProRule" id="PRU00235"/>
    </source>
</evidence>
<organism evidence="7 8">
    <name type="scientific">Euplotes crassus</name>
    <dbReference type="NCBI Taxonomy" id="5936"/>
    <lineage>
        <taxon>Eukaryota</taxon>
        <taxon>Sar</taxon>
        <taxon>Alveolata</taxon>
        <taxon>Ciliophora</taxon>
        <taxon>Intramacronucleata</taxon>
        <taxon>Spirotrichea</taxon>
        <taxon>Hypotrichia</taxon>
        <taxon>Euplotida</taxon>
        <taxon>Euplotidae</taxon>
        <taxon>Moneuplotes</taxon>
    </lineage>
</organism>
<evidence type="ECO:0000259" key="6">
    <source>
        <dbReference type="PROSITE" id="PS50237"/>
    </source>
</evidence>
<keyword evidence="1 2" id="KW-0833">Ubl conjugation pathway</keyword>
<sequence length="3796" mass="438749">MGNTSPTSGATRAEEILKKAEQHGVVHAFKKETIQELLKGDKARELLESACSRRNENEEINTIFPGFLGKESNDADLRKEWESNLEAELNEFYTAGVSTSENFIKALQDTRFRKHLIGLRIDNKKTKGYLEDLYSKFAMLYSYMLYCGNKDEQDSSLNFRKELIMKIENSETEDDDSITSLFGVDLILLSFLRSVSMNEQEKALQRLYNSLYHKEPRKFDPSSPDFYVREDKLNQYMNCFILLLDSETTSEQVKELAIRLIILVANIRSSGEDYLVAYNYISSRKWKINLHAELSLNPYFKQIKIEEADDQPQPEPIKIKPDGNFSVIYEDSKRIEISNDIEHDVNWSTRCSFAFEEDYFYMFIRRKGLFKVGFRDSSHVKAGKIYKYRKLDINDKCSLAFVNGVLYLRQAIEENRDKTKYIKPLEVIDRDTLDFIENEEIKERIKKTKRKVGIDDVNKPILEQSDPTLLQREIRNNAHNILRHVLESWIFTDGVKLYLPSYHFNISEGDEKLKFIEIESYNADTWEFISSIKLDFKPANVNSNDYERVKQDTEDLWNAFENHPSSKFSFSTNGQTLMIPYDNKLYLFDMATGVRHKEVFEIPSFSKGIDYDYKNNVFWAWERDEDDPTLRSFKIKGFQKNPFLGKGAICANTNNVDPITKNTFRLQKVERKIEPRSAENFLRYLELRSPAETADANYPENDSEEYSLYLLMFILKKGCENVEEAISAIKRLDEESSDSMFKYQARLYRGEFGPNISTTFVQEVIKCFEKYSDFVYQEMTEENLLQQYQFMWILEIVKKLFEVFDTLKIQFEEIDHGSGLASKVEKLVAFIIESEEKVYENDKIQAIWKSIFEKCVAIQGFLYKINPMTEDEVTEKINNFIKSMEEKAITLNTTIFAQYLSTPENMKKFLDDPVLFKVFDSCCEFITTDKDPKSKNLAAQNALLSYCSKLIRTYSTMSISEAYSQTHKEEQEGKDGNRHHINNVVNKIYERLVNSCIIIAERATRVLTSNIHKEEKSENEEQKDGELSGYKIDDTQHSSHIELFDVVNSLIFTKFSECNDRKATNHSLFYNKTIELAEALNNFEKVECSEESKSDFYTTSSSLFKPLSTLAVRFLSHASYNMVRLTDESQDNYEKGETQYLLQANIFSGGIQDKFLNHFNEEDVDQIKDLAVISDDLQMVKYIENANIEEEDKFMKALIYEGTDNRVDALIDLLQWDLLNKNPAASAGGKKGMTVVRCAFAANLALNRHDETCKYTNLVSIVDQIEMFMEDCEEDMPQNQRNKDCIEELQSLGDTSGIFDRWKIANKMRIWLQEKQKDISEQLKKKLESRNLENNEDTKEETKTETQEIEKLKDLSEEDILKMEQEDVENLIKKVCMKAEFLMKLATPKTWKHSDFSEKSLRQAEMANDKTKEEVESTKHKLRRIKTIQASKGTVTNYENISNKEIFSTCSSSVLAVLQCSDSAEDILKVIGKKYVNAMNRYCGFRIMAKILSLKLPQEDEEYLLSGFCNSLRKDQQILAHYSDGLTGIGDTLLKKLREGFYSVCTEIVKKLKDTKNQDQLKVLLGCLQWKIGASDHKYILDSGIIQLLKDGNGLEDKEKNLIKYSWNEEITFSKDLNSKTLSHLIIDSLEFIITSCFSRILEQGKNKDVEVSISESSVSTLKQAQSVVTTDVTQILIQSCLEVVLEQLVKSTKSLEELKNEEVEEHNEGLIEESKEEQKEQIGLVTSAEKDSQADKDLPAPINEKSTEQDSCPSNPEVAIKLLRLLNMFTSISLKNDRIKDYVKRYTTPEQISKLITILLKCSIREGTIVLAILSNLVEVGISIKVFDKALKSISTLNIVQTITKLTTKSEFPSEFLQLMFNLLLQIRSDQWREEKSQFKGKYSLSCGIVRFFKRILRSDQQLSCRDEIEQVLDHFLIKAEEYSLEEFDATTSLFEGGEYLGMTIGSHGVTEDDQKFTIVGFIDKWGNSKDSRRDRRAQNDFNHQALSTEYILDNQKILAIPHDEDSSHKNVFLCNPDEVTLIPNIGTNYNDFLLDSKRLTQFIKVLNIQSESTNSDSELLTKKCIGMKILLQNIQVHGNVLLNLLDKEQLNNLLEMMLKDSTKSELKEQEIKYEFYEQKLYYIKSFCTLNQSLLTSEVNTEDENQDAQKQKMKKRKVSSGSEEDSEEDSDSDDSKHPEEAKDDQNNQFIENVNKTLEDIQDDQRVESNLSQLERLGKKRKQDPPLKNEYKAELYRLAYTIDATNIAEQYKSNLLNMVTMICYKTTSEILQKVSMEDYLTEVTNDEEKIETFAQYLLTLIEETIVLENSSSAKAECAQFFVILDKILKLGVTSEKVESLLFKVLDKVIIIKSCETLNKCNSKRTNSLREAIKDNYQKIGIRNISLLPEVVAHLLNVSPSILLKCKEGKNLFNKLLNLLLLTPLILREEVDFGQKAYMAIYNIILPFLTKPDQFSNMNIIEALLNHKLLKKILKHLPKKVDFSDAMFTDEQKILFEIFCCLRVLEQKYPNVKCSYTYPEYLLEIEKYVQILKETNDFNLLSYLLYFEKNGLAKREDNKIILTNSEEDFDYEECSKYAINQCKKISIALDKDSEFAKGASILFSKDPEGKLPHILIHEPEDALGKKFDITLSPTYNLFNEAQDLRQNTPIYFHCQNAKKSSKSISNSQKNTVKYLDYSEDCEIPKVSTLPEFKKGVKLIAQVKGYALLLTEKHQLYRKGKNFTWPEEYEDFTLYPNEIGSEIIVDVKVSYFSHVVLTRSGKFYFQGVNNNNQFNEDEESVLETFKHKPRPHEDEEQVAHFDIGPDYIIYTTTNGKCYASGKSFLSELGESGEYGEFKEIKIGNGLEPIKPFAARTCDNKCFCIMLVKRMGRNELWSYGMSSTYLLGQGNVHSSNTFSPLDYDKSSINFIDVSVYSDCAMAVTDDGRLFGWGSNKSFQLGITNHTEISKPVEIPFFKNYYTKAAKCGKNMAIIHCIAKEEHKHDLDSTEGDPPKLKPGVPAFFVTGEIANNKGIVHCEFLDGAYCKFMEAAENQIYFCIDEDAQKEVTHHGYGSHSDLKLDTITGTMHFWRKDNEWVYASKQGYAKLKEEGKLPDVCYTTKKYIEDIPNKKWPDFNEEDLLDSQASDDLEPIYLARFNEEDKKASEEENKDDGFVQSNETDIFEKKSSDIKDSIYFRIGKPLKNKSALPIFELEEYFGKEEDPIFKINITPDYGYEKNDKMIQLNANTNKEEKKSYERLALGFKEFSPKLDKKIMQSIDAYLVKNNMEFTDTTEKDIKFEELIFENQELKDKECVEERVKGILRFNKTVLRALKFYISEEASLGNLSTHNLHYGSVFSAIIASARNLTLDAVKYSYITMIRSSLRRQSGGPTVEFNRIDVQNKKDQGLVDERGRWTIFSTTMKKCRENGYRCMRVRDSESKAWTARFVGEGSVDQGGPYRETISNITDELQSQYLPLLIPTQNNKNDHGFGRDLWTVNPQSNTKTHMRMYKFFGALLGMAFRAGQVMDIKLPSIFWKKFTGEEITLEDLEYSDAYLVQVIKEVEGMKETATKEEFEEMMELTWTTQLSNGDTIPLCSNGEDKKVLYEEVDEYHKQVIKARIDEFNEQFESIREGFDIIFPTSHLRILNWRFIEQKVTGPTIISTDDLKSITYYSDCNSENEFVERFWRVFDEFTNQEKSMFLKFTWGRARLPPPERLNDRKFKLMLISEGRSRDHDTRLPEAHTCFFQFDLPRYSKDEICKERILYAIQACGGIDTDGAVNQARNTDNRDYSDSDYSGSDDGSDGSDEENSDYSDSSY</sequence>
<feature type="repeat" description="RCC1" evidence="3">
    <location>
        <begin position="2924"/>
        <end position="2975"/>
    </location>
</feature>
<dbReference type="GO" id="GO:0004842">
    <property type="term" value="F:ubiquitin-protein transferase activity"/>
    <property type="evidence" value="ECO:0007669"/>
    <property type="project" value="InterPro"/>
</dbReference>
<gene>
    <name evidence="7" type="ORF">ECRASSUSDP1_LOCUS28629</name>
</gene>
<dbReference type="PANTHER" id="PTHR46654:SF1">
    <property type="entry name" value="E3 UBIQUITIN-PROTEIN LIGASE HECTD3"/>
    <property type="match status" value="1"/>
</dbReference>